<evidence type="ECO:0000313" key="6">
    <source>
        <dbReference type="Proteomes" id="UP001622557"/>
    </source>
</evidence>
<comment type="subcellular location">
    <subcellularLocation>
        <location evidence="1">Golgi apparatus membrane</location>
        <topology evidence="1">Peripheral membrane protein</topology>
        <orientation evidence="1">Cytoplasmic side</orientation>
    </subcellularLocation>
</comment>
<dbReference type="Pfam" id="PF05719">
    <property type="entry name" value="GPP34"/>
    <property type="match status" value="1"/>
</dbReference>
<reference evidence="5 6" key="1">
    <citation type="submission" date="2022-10" db="EMBL/GenBank/DDBJ databases">
        <title>The complete genomes of actinobacterial strains from the NBC collection.</title>
        <authorList>
            <person name="Joergensen T.S."/>
            <person name="Alvarez Arevalo M."/>
            <person name="Sterndorff E.B."/>
            <person name="Faurdal D."/>
            <person name="Vuksanovic O."/>
            <person name="Mourched A.-S."/>
            <person name="Charusanti P."/>
            <person name="Shaw S."/>
            <person name="Blin K."/>
            <person name="Weber T."/>
        </authorList>
    </citation>
    <scope>NUCLEOTIDE SEQUENCE [LARGE SCALE GENOMIC DNA]</scope>
    <source>
        <strain evidence="5 6">NBC_00156</strain>
    </source>
</reference>
<dbReference type="EMBL" id="CP108164">
    <property type="protein sequence ID" value="WTQ79798.1"/>
    <property type="molecule type" value="Genomic_DNA"/>
</dbReference>
<dbReference type="InterPro" id="IPR038261">
    <property type="entry name" value="GPP34-like_sf"/>
</dbReference>
<keyword evidence="3" id="KW-0446">Lipid-binding</keyword>
<protein>
    <submittedName>
        <fullName evidence="5">GPP34 family phosphoprotein</fullName>
    </submittedName>
</protein>
<dbReference type="Gene3D" id="1.10.3630.10">
    <property type="entry name" value="yeast vps74-n-term truncation variant domain like"/>
    <property type="match status" value="1"/>
</dbReference>
<evidence type="ECO:0000256" key="4">
    <source>
        <dbReference type="ARBA" id="ARBA00023136"/>
    </source>
</evidence>
<accession>A0ABZ1KLU1</accession>
<organism evidence="5 6">
    <name type="scientific">Streptomyces achromogenes</name>
    <dbReference type="NCBI Taxonomy" id="67255"/>
    <lineage>
        <taxon>Bacteria</taxon>
        <taxon>Bacillati</taxon>
        <taxon>Actinomycetota</taxon>
        <taxon>Actinomycetes</taxon>
        <taxon>Kitasatosporales</taxon>
        <taxon>Streptomycetaceae</taxon>
        <taxon>Streptomyces</taxon>
    </lineage>
</organism>
<sequence>MKTTLGEEIMLLTLDDETGVVQERTRADHAVAAATLAELALAGRIGIVEGDVAVQDRSPMGVPALDTALETIAAREKPAEPYAWVSRLARTAVADARRGLLDKGLVREERKKRWGVFSVTRYPEADGAPEAALRAGLSRVVLDGADPDERQSALLAVVHGAGLHESAFPGADQRAVARRLARLSQGSWAAVAVRKALENLQIEFIAST</sequence>
<dbReference type="RefSeq" id="WP_405445757.1">
    <property type="nucleotide sequence ID" value="NZ_CP108164.1"/>
</dbReference>
<dbReference type="Proteomes" id="UP001622557">
    <property type="component" value="Chromosome"/>
</dbReference>
<dbReference type="InterPro" id="IPR008628">
    <property type="entry name" value="GPP34-like"/>
</dbReference>
<evidence type="ECO:0000256" key="2">
    <source>
        <dbReference type="ARBA" id="ARBA00023034"/>
    </source>
</evidence>
<proteinExistence type="predicted"/>
<evidence type="ECO:0000256" key="1">
    <source>
        <dbReference type="ARBA" id="ARBA00004255"/>
    </source>
</evidence>
<keyword evidence="6" id="KW-1185">Reference proteome</keyword>
<keyword evidence="2" id="KW-0333">Golgi apparatus</keyword>
<gene>
    <name evidence="5" type="ORF">OG350_05535</name>
</gene>
<name>A0ABZ1KLU1_STRAH</name>
<evidence type="ECO:0000256" key="3">
    <source>
        <dbReference type="ARBA" id="ARBA00023121"/>
    </source>
</evidence>
<keyword evidence="4" id="KW-0472">Membrane</keyword>
<dbReference type="PANTHER" id="PTHR12704">
    <property type="entry name" value="TRANS-GOLGI PROTEIN GMX33"/>
    <property type="match status" value="1"/>
</dbReference>
<dbReference type="GeneID" id="97279863"/>
<dbReference type="PANTHER" id="PTHR12704:SF2">
    <property type="entry name" value="GOLGI PHOSPHOPROTEIN 3 HOMOLOG SAURON"/>
    <property type="match status" value="1"/>
</dbReference>
<evidence type="ECO:0000313" key="5">
    <source>
        <dbReference type="EMBL" id="WTQ79798.1"/>
    </source>
</evidence>